<feature type="compositionally biased region" description="Basic and acidic residues" evidence="1">
    <location>
        <begin position="812"/>
        <end position="829"/>
    </location>
</feature>
<protein>
    <recommendedName>
        <fullName evidence="2">DUF4585 domain-containing protein</fullName>
    </recommendedName>
</protein>
<feature type="compositionally biased region" description="Polar residues" evidence="1">
    <location>
        <begin position="272"/>
        <end position="282"/>
    </location>
</feature>
<dbReference type="InterPro" id="IPR027838">
    <property type="entry name" value="DUF4585"/>
</dbReference>
<reference evidence="3 4" key="1">
    <citation type="journal article" date="2018" name="Nat. Ecol. Evol.">
        <title>Shark genomes provide insights into elasmobranch evolution and the origin of vertebrates.</title>
        <authorList>
            <person name="Hara Y"/>
            <person name="Yamaguchi K"/>
            <person name="Onimaru K"/>
            <person name="Kadota M"/>
            <person name="Koyanagi M"/>
            <person name="Keeley SD"/>
            <person name="Tatsumi K"/>
            <person name="Tanaka K"/>
            <person name="Motone F"/>
            <person name="Kageyama Y"/>
            <person name="Nozu R"/>
            <person name="Adachi N"/>
            <person name="Nishimura O"/>
            <person name="Nakagawa R"/>
            <person name="Tanegashima C"/>
            <person name="Kiyatake I"/>
            <person name="Matsumoto R"/>
            <person name="Murakumo K"/>
            <person name="Nishida K"/>
            <person name="Terakita A"/>
            <person name="Kuratani S"/>
            <person name="Sato K"/>
            <person name="Hyodo S Kuraku.S."/>
        </authorList>
    </citation>
    <scope>NUCLEOTIDE SEQUENCE [LARGE SCALE GENOMIC DNA]</scope>
</reference>
<comment type="caution">
    <text evidence="3">The sequence shown here is derived from an EMBL/GenBank/DDBJ whole genome shotgun (WGS) entry which is preliminary data.</text>
</comment>
<feature type="compositionally biased region" description="Basic and acidic residues" evidence="1">
    <location>
        <begin position="227"/>
        <end position="238"/>
    </location>
</feature>
<evidence type="ECO:0000313" key="4">
    <source>
        <dbReference type="Proteomes" id="UP000288216"/>
    </source>
</evidence>
<gene>
    <name evidence="3" type="ORF">scyTo_0001682</name>
</gene>
<dbReference type="PANTHER" id="PTHR33775">
    <property type="entry name" value="CARDIAC-ENRICHED FHL2-INTERACTING PROTEIN-RELATED"/>
    <property type="match status" value="1"/>
</dbReference>
<dbReference type="Pfam" id="PF15232">
    <property type="entry name" value="DUF4585"/>
    <property type="match status" value="1"/>
</dbReference>
<dbReference type="OMA" id="FASCHIS"/>
<feature type="compositionally biased region" description="Basic and acidic residues" evidence="1">
    <location>
        <begin position="634"/>
        <end position="645"/>
    </location>
</feature>
<evidence type="ECO:0000256" key="1">
    <source>
        <dbReference type="SAM" id="MobiDB-lite"/>
    </source>
</evidence>
<feature type="region of interest" description="Disordered" evidence="1">
    <location>
        <begin position="130"/>
        <end position="165"/>
    </location>
</feature>
<feature type="compositionally biased region" description="Basic and acidic residues" evidence="1">
    <location>
        <begin position="568"/>
        <end position="595"/>
    </location>
</feature>
<feature type="compositionally biased region" description="Polar residues" evidence="1">
    <location>
        <begin position="765"/>
        <end position="776"/>
    </location>
</feature>
<accession>A0A401PF10</accession>
<organism evidence="3 4">
    <name type="scientific">Scyliorhinus torazame</name>
    <name type="common">Cloudy catshark</name>
    <name type="synonym">Catulus torazame</name>
    <dbReference type="NCBI Taxonomy" id="75743"/>
    <lineage>
        <taxon>Eukaryota</taxon>
        <taxon>Metazoa</taxon>
        <taxon>Chordata</taxon>
        <taxon>Craniata</taxon>
        <taxon>Vertebrata</taxon>
        <taxon>Chondrichthyes</taxon>
        <taxon>Elasmobranchii</taxon>
        <taxon>Galeomorphii</taxon>
        <taxon>Galeoidea</taxon>
        <taxon>Carcharhiniformes</taxon>
        <taxon>Scyliorhinidae</taxon>
        <taxon>Scyliorhinus</taxon>
    </lineage>
</organism>
<name>A0A401PF10_SCYTO</name>
<feature type="compositionally biased region" description="Basic and acidic residues" evidence="1">
    <location>
        <begin position="144"/>
        <end position="165"/>
    </location>
</feature>
<feature type="region of interest" description="Disordered" evidence="1">
    <location>
        <begin position="568"/>
        <end position="862"/>
    </location>
</feature>
<feature type="domain" description="DUF4585" evidence="2">
    <location>
        <begin position="1369"/>
        <end position="1435"/>
    </location>
</feature>
<dbReference type="Proteomes" id="UP000288216">
    <property type="component" value="Unassembled WGS sequence"/>
</dbReference>
<feature type="region of interest" description="Disordered" evidence="1">
    <location>
        <begin position="305"/>
        <end position="334"/>
    </location>
</feature>
<feature type="compositionally biased region" description="Basic and acidic residues" evidence="1">
    <location>
        <begin position="692"/>
        <end position="727"/>
    </location>
</feature>
<dbReference type="EMBL" id="BFAA01000386">
    <property type="protein sequence ID" value="GCB71722.1"/>
    <property type="molecule type" value="Genomic_DNA"/>
</dbReference>
<feature type="compositionally biased region" description="Basic and acidic residues" evidence="1">
    <location>
        <begin position="845"/>
        <end position="857"/>
    </location>
</feature>
<sequence length="1564" mass="172343">MLQVEERGLGAGVAECSSETSSLGSELDETDYEVRRLTALTFRSLAGPHSSYLDVCESRASSESLCQSLGSSGTGQWSASGPPARFECVDVALEPPVEERSEKRTVPKRQIELKARQRCELTVFRGSQGAELATQPLGQEEECTGGREEAAEGREGARRRAEPAAECSKKAKFASCHISNVISKKMQFEQELKMERGAIQDPHPSVPSTPSSAQPREFEFPSQGAHQELRRQNSKSESDMSLEDLPVPQSRRSCELGAELVEGKKGLPRQDSCGSLENSSFRSWRDSHPDCQKAVKPGRAMGLCADKPHPAPSEASNLPPDKAAAQSTLEDRNVDSCPQVIKEPSQTSYLGETKQAVYEDCYKQLGNTLDTGSATRNTLKPQLAKVIPTPRTTHERQVDPYGTVEQLAPNIGSRSKIITLDPKYQTLPASFKFETDDCRITDPQFGRSESLSQQRSKGPIHQVRDVRKLVKNTYCALSFSGTEAKPSGFAHVLHPDGSQLSTGSGQNTGPADSALTMPIYIQCKSVSCKGHREIFSNSSVDKKYWTYAGSTDTSRLYSADIKLLIPSDSKKNKTDAPKKAERESQTCKNAGKGENKVPSQSTDLKNIPKINKVDKPQTSFASSKEATRISPIRDGIKKNTKEKQDLNLVKQHSTSEDCNLLSETNKLKRGQSTAVEKEMPHYSLTNSHTKGNKTDTIGEKSKKDSAESIPKQEGKVPKAPKQEEPVKQHNQVKPTGHATPLKEGLSLKHGKSDAKNEAQDRPENQNKLQKSSASRNNDPKTFIGKNESITLENRSNRFSTSIANLNSTNISKGKEKLERKVDSRLDHQKTLPKMSLSNSESTQELTRKGESSKESQSRKLGNKSNILENLVLKIEEMKGNDERVWEGQGKVEQKNKHFGNSTLSGEGIQSLLGKGEDVGKIQLGLEKRSVVMSSSHMQTVDISKFPGRGEPKTAMHVGWQKEKRFSCNSISNSEVTKSSAAKYETVKDIQVGLENQNKKLGSSNEGIPLPGNSKAINESQTGLEIQKMPQDYCTQSSESIKMSVYKSETKKESLNESENLVKKGKAEQASEKTGLKMLKESQPIKDSYVLSLILEEESKNNLESSNVELRNKQSLSVKHHLAQTSISSSISTKDKQTLLSVKATDYHQTATSSVKTSTHKREDGSNTKGSSAFAIDIPIATPKVTYQQTNTQIHSSSAEFNVKTLAPVNTIVKFSEHMNKPSSSAVQMQPTGAAATQEHVPLSLESFNYLTIPLKEQKVQVPNLGQIATSPHSAAFKSNPPSSAMPYFQHQRSVEAVDPQRQENQKISHQVSHESQSPANFLQNPSYTSLSQAQLQFSPGTKASNVVETICEVPQSSQDLDNPQVPCFPYPQTQRKMLVDPETGKYYFVDAPVQPPRKMLLDPETGQYVEVVMPQHPYGGVYQVPFHPYLLNPGVMNPSYLPNLPYPGLFVGPAVTSQRPLEMQRQLSQQSISQDKTDSQQHKQFIQRSFSAESANMESLYYIPTGALLPSLLLWYPDHAVNNSLVPLVDADLLARHLDLQQQLDPFDGRHRRLGDGSGDTASQ</sequence>
<feature type="region of interest" description="Disordered" evidence="1">
    <location>
        <begin position="1150"/>
        <end position="1170"/>
    </location>
</feature>
<feature type="region of interest" description="Disordered" evidence="1">
    <location>
        <begin position="1"/>
        <end position="27"/>
    </location>
</feature>
<feature type="compositionally biased region" description="Basic and acidic residues" evidence="1">
    <location>
        <begin position="750"/>
        <end position="764"/>
    </location>
</feature>
<feature type="compositionally biased region" description="Polar residues" evidence="1">
    <location>
        <begin position="787"/>
        <end position="811"/>
    </location>
</feature>
<dbReference type="OrthoDB" id="9933339at2759"/>
<evidence type="ECO:0000313" key="3">
    <source>
        <dbReference type="EMBL" id="GCB71722.1"/>
    </source>
</evidence>
<evidence type="ECO:0000259" key="2">
    <source>
        <dbReference type="Pfam" id="PF15232"/>
    </source>
</evidence>
<dbReference type="InterPro" id="IPR052303">
    <property type="entry name" value="CEFIP"/>
</dbReference>
<proteinExistence type="predicted"/>
<keyword evidence="4" id="KW-1185">Reference proteome</keyword>
<feature type="compositionally biased region" description="Basic and acidic residues" evidence="1">
    <location>
        <begin position="283"/>
        <end position="292"/>
    </location>
</feature>
<feature type="compositionally biased region" description="Polar residues" evidence="1">
    <location>
        <begin position="835"/>
        <end position="844"/>
    </location>
</feature>
<feature type="region of interest" description="Disordered" evidence="1">
    <location>
        <begin position="197"/>
        <end position="292"/>
    </location>
</feature>